<feature type="coiled-coil region" evidence="15">
    <location>
        <begin position="17"/>
        <end position="61"/>
    </location>
</feature>
<feature type="region of interest" description="Disordered" evidence="16">
    <location>
        <begin position="155"/>
        <end position="261"/>
    </location>
</feature>
<evidence type="ECO:0000256" key="10">
    <source>
        <dbReference type="ARBA" id="ARBA00023163"/>
    </source>
</evidence>
<evidence type="ECO:0000256" key="16">
    <source>
        <dbReference type="SAM" id="MobiDB-lite"/>
    </source>
</evidence>
<evidence type="ECO:0000256" key="15">
    <source>
        <dbReference type="SAM" id="Coils"/>
    </source>
</evidence>
<feature type="compositionally biased region" description="Basic and acidic residues" evidence="16">
    <location>
        <begin position="191"/>
        <end position="202"/>
    </location>
</feature>
<dbReference type="PANTHER" id="PTHR21737:SF3">
    <property type="entry name" value="POLYGLUTAMINE-BINDING PROTEIN 1"/>
    <property type="match status" value="1"/>
</dbReference>
<keyword evidence="12" id="KW-0539">Nucleus</keyword>
<protein>
    <recommendedName>
        <fullName evidence="3">Polyglutamine-binding protein 1</fullName>
    </recommendedName>
    <alternativeName>
        <fullName evidence="13">Polyglutamine tract-binding protein 1</fullName>
    </alternativeName>
</protein>
<evidence type="ECO:0000256" key="7">
    <source>
        <dbReference type="ARBA" id="ARBA00022737"/>
    </source>
</evidence>
<dbReference type="AlphaFoldDB" id="A0A9N6WS87"/>
<evidence type="ECO:0000256" key="5">
    <source>
        <dbReference type="ARBA" id="ARBA00022588"/>
    </source>
</evidence>
<dbReference type="SUPFAM" id="SSF51045">
    <property type="entry name" value="WW domain"/>
    <property type="match status" value="1"/>
</dbReference>
<organism evidence="18">
    <name type="scientific">Evadne anonyx</name>
    <dbReference type="NCBI Taxonomy" id="141404"/>
    <lineage>
        <taxon>Eukaryota</taxon>
        <taxon>Metazoa</taxon>
        <taxon>Ecdysozoa</taxon>
        <taxon>Arthropoda</taxon>
        <taxon>Crustacea</taxon>
        <taxon>Branchiopoda</taxon>
        <taxon>Diplostraca</taxon>
        <taxon>Cladocera</taxon>
        <taxon>Onychopoda</taxon>
        <taxon>Podonidae</taxon>
        <taxon>Evadne</taxon>
    </lineage>
</organism>
<keyword evidence="7" id="KW-0677">Repeat</keyword>
<evidence type="ECO:0000256" key="1">
    <source>
        <dbReference type="ARBA" id="ARBA00004324"/>
    </source>
</evidence>
<dbReference type="PROSITE" id="PS50020">
    <property type="entry name" value="WW_DOMAIN_2"/>
    <property type="match status" value="1"/>
</dbReference>
<keyword evidence="8" id="KW-0391">Immunity</keyword>
<dbReference type="Gene3D" id="2.20.70.10">
    <property type="match status" value="1"/>
</dbReference>
<evidence type="ECO:0000256" key="4">
    <source>
        <dbReference type="ARBA" id="ARBA00022553"/>
    </source>
</evidence>
<feature type="domain" description="WW" evidence="17">
    <location>
        <begin position="106"/>
        <end position="140"/>
    </location>
</feature>
<accession>A0A9N6WS87</accession>
<dbReference type="Gene3D" id="3.40.30.10">
    <property type="entry name" value="Glutaredoxin"/>
    <property type="match status" value="1"/>
</dbReference>
<comment type="subcellular location">
    <subcellularLocation>
        <location evidence="2">Cytoplasmic granule</location>
    </subcellularLocation>
    <subcellularLocation>
        <location evidence="1">Nucleus speckle</location>
    </subcellularLocation>
</comment>
<keyword evidence="6" id="KW-0507">mRNA processing</keyword>
<evidence type="ECO:0000259" key="17">
    <source>
        <dbReference type="PROSITE" id="PS50020"/>
    </source>
</evidence>
<reference evidence="18" key="1">
    <citation type="submission" date="2021-04" db="EMBL/GenBank/DDBJ databases">
        <authorList>
            <person name="Cornetti L."/>
        </authorList>
    </citation>
    <scope>NUCLEOTIDE SEQUENCE</scope>
</reference>
<dbReference type="GO" id="GO:0043021">
    <property type="term" value="F:ribonucleoprotein complex binding"/>
    <property type="evidence" value="ECO:0007669"/>
    <property type="project" value="TreeGrafter"/>
</dbReference>
<keyword evidence="5" id="KW-0399">Innate immunity</keyword>
<comment type="subunit">
    <text evidence="14">Interacts with POU3F2/Brn-2, ATXN1, TXNL4A, HTT and AR. Interaction with ATXN1 correlates positively with the length of the polyglutamine tract. Interacts with RNA polymerase II large subunit in a phosphorylation-dependent manner. Forms a ternary complex with ATXN1 mutant and phosphorylated RNA polymerase II. Interacts (via C-terminus) with TXNL4A and CD2BP2. Interacts (via WW domain) with ATN1 and SF3B1, and may interact with additional splice factors. Interacts (via WW domain) with WBP11; Leading to reduce interaction between PQBP1 and TXNL4A. Interacts with CAPRIN1. Interacts with DDX1. Interacts with SFPQ. Interacts with KHSRP.</text>
</comment>
<dbReference type="EMBL" id="OC986022">
    <property type="protein sequence ID" value="CAG4642677.1"/>
    <property type="molecule type" value="Genomic_DNA"/>
</dbReference>
<evidence type="ECO:0000256" key="6">
    <source>
        <dbReference type="ARBA" id="ARBA00022664"/>
    </source>
</evidence>
<evidence type="ECO:0000256" key="11">
    <source>
        <dbReference type="ARBA" id="ARBA00023187"/>
    </source>
</evidence>
<keyword evidence="11" id="KW-0508">mRNA splicing</keyword>
<gene>
    <name evidence="18" type="primary">EOG090X0A6P</name>
</gene>
<evidence type="ECO:0000256" key="2">
    <source>
        <dbReference type="ARBA" id="ARBA00004463"/>
    </source>
</evidence>
<proteinExistence type="predicted"/>
<name>A0A9N6WS87_9CRUS</name>
<evidence type="ECO:0000256" key="12">
    <source>
        <dbReference type="ARBA" id="ARBA00023242"/>
    </source>
</evidence>
<evidence type="ECO:0000256" key="8">
    <source>
        <dbReference type="ARBA" id="ARBA00022859"/>
    </source>
</evidence>
<evidence type="ECO:0000256" key="13">
    <source>
        <dbReference type="ARBA" id="ARBA00042167"/>
    </source>
</evidence>
<evidence type="ECO:0000256" key="3">
    <source>
        <dbReference type="ARBA" id="ARBA00021117"/>
    </source>
</evidence>
<dbReference type="GO" id="GO:0005737">
    <property type="term" value="C:cytoplasm"/>
    <property type="evidence" value="ECO:0007669"/>
    <property type="project" value="TreeGrafter"/>
</dbReference>
<evidence type="ECO:0000313" key="18">
    <source>
        <dbReference type="EMBL" id="CAG4642677.1"/>
    </source>
</evidence>
<keyword evidence="15" id="KW-0175">Coiled coil</keyword>
<dbReference type="GO" id="GO:0016607">
    <property type="term" value="C:nuclear speck"/>
    <property type="evidence" value="ECO:0007669"/>
    <property type="project" value="UniProtKB-SubCell"/>
</dbReference>
<keyword evidence="9" id="KW-0805">Transcription regulation</keyword>
<sequence>MPLPPALAARLAKRGLLQQADTNAAKLTKQQQDIRNSEVKLAEENAALKEKEDNLLDLKLKGYNGCPNKWNPYHSCSVFCDERWEEGKVTPDPEYERRRQKMLLIYPLPDGWQEIYDPGTGRHYYWCLESDKVSWFPPGHPKAIPVVAAAKVRENITSQKSSPEKDNEKEMGCDNEKQDSILAKKSFNSSEIREKLQEDRNKTKGKGRVKFNDLDPMDPASYSDIPRGSWSTGLAAGDEAKTGVDATASGPLFQMRPYPSPGAILRANAAPSE</sequence>
<dbReference type="GO" id="GO:0000380">
    <property type="term" value="P:alternative mRNA splicing, via spliceosome"/>
    <property type="evidence" value="ECO:0007669"/>
    <property type="project" value="TreeGrafter"/>
</dbReference>
<dbReference type="InterPro" id="IPR001202">
    <property type="entry name" value="WW_dom"/>
</dbReference>
<dbReference type="InterPro" id="IPR036020">
    <property type="entry name" value="WW_dom_sf"/>
</dbReference>
<evidence type="ECO:0000256" key="14">
    <source>
        <dbReference type="ARBA" id="ARBA00046362"/>
    </source>
</evidence>
<evidence type="ECO:0000256" key="9">
    <source>
        <dbReference type="ARBA" id="ARBA00023015"/>
    </source>
</evidence>
<keyword evidence="4" id="KW-0597">Phosphoprotein</keyword>
<dbReference type="PANTHER" id="PTHR21737">
    <property type="entry name" value="POLYGLUTAMINE BINDING PROTEIN 1/MARVEL MEMBRANE-ASSOCIATING DOMAIN CONTAINING 3"/>
    <property type="match status" value="1"/>
</dbReference>
<keyword evidence="10" id="KW-0804">Transcription</keyword>
<feature type="compositionally biased region" description="Basic and acidic residues" evidence="16">
    <location>
        <begin position="162"/>
        <end position="179"/>
    </location>
</feature>
<dbReference type="GO" id="GO:0045087">
    <property type="term" value="P:innate immune response"/>
    <property type="evidence" value="ECO:0007669"/>
    <property type="project" value="UniProtKB-KW"/>
</dbReference>